<dbReference type="EMBL" id="CAXAMN010027412">
    <property type="protein sequence ID" value="CAK9110569.1"/>
    <property type="molecule type" value="Genomic_DNA"/>
</dbReference>
<dbReference type="Proteomes" id="UP001642484">
    <property type="component" value="Unassembled WGS sequence"/>
</dbReference>
<accession>A0ABP0SEA2</accession>
<sequence length="222" mass="25952">MANRYDVAYEYIKVRTDNRMLSLIDTTTLGDWRRLPRYQEQRMKERNPRLFLTGAGCTTGGFFPWYVVDRDGPLHLFESKRFVEKMVVREVPACTKTVTLNASYVEEGLVFEALTLMGGDMLCYVFIPKCDVLRGRELREAISNELESINPNQWGCYCKLKMITSRSAFEVKDFSTVWKHSAREQGELEVKRRKVMKQAPGLWFLELNYKNCSNQTMREALK</sequence>
<comment type="caution">
    <text evidence="2">The sequence shown here is derived from an EMBL/GenBank/DDBJ whole genome shotgun (WGS) entry which is preliminary data.</text>
</comment>
<keyword evidence="3" id="KW-1185">Reference proteome</keyword>
<gene>
    <name evidence="2" type="ORF">CCMP2556_LOCUS51383</name>
</gene>
<keyword evidence="1" id="KW-1133">Transmembrane helix</keyword>
<evidence type="ECO:0000313" key="2">
    <source>
        <dbReference type="EMBL" id="CAK9110569.1"/>
    </source>
</evidence>
<proteinExistence type="predicted"/>
<organism evidence="2 3">
    <name type="scientific">Durusdinium trenchii</name>
    <dbReference type="NCBI Taxonomy" id="1381693"/>
    <lineage>
        <taxon>Eukaryota</taxon>
        <taxon>Sar</taxon>
        <taxon>Alveolata</taxon>
        <taxon>Dinophyceae</taxon>
        <taxon>Suessiales</taxon>
        <taxon>Symbiodiniaceae</taxon>
        <taxon>Durusdinium</taxon>
    </lineage>
</organism>
<name>A0ABP0SEA2_9DINO</name>
<protein>
    <submittedName>
        <fullName evidence="2">Uncharacterized protein</fullName>
    </submittedName>
</protein>
<keyword evidence="1" id="KW-0472">Membrane</keyword>
<evidence type="ECO:0000256" key="1">
    <source>
        <dbReference type="SAM" id="Phobius"/>
    </source>
</evidence>
<feature type="transmembrane region" description="Helical" evidence="1">
    <location>
        <begin position="50"/>
        <end position="68"/>
    </location>
</feature>
<evidence type="ECO:0000313" key="3">
    <source>
        <dbReference type="Proteomes" id="UP001642484"/>
    </source>
</evidence>
<keyword evidence="1" id="KW-0812">Transmembrane</keyword>
<reference evidence="2 3" key="1">
    <citation type="submission" date="2024-02" db="EMBL/GenBank/DDBJ databases">
        <authorList>
            <person name="Chen Y."/>
            <person name="Shah S."/>
            <person name="Dougan E. K."/>
            <person name="Thang M."/>
            <person name="Chan C."/>
        </authorList>
    </citation>
    <scope>NUCLEOTIDE SEQUENCE [LARGE SCALE GENOMIC DNA]</scope>
</reference>